<dbReference type="PANTHER" id="PTHR34475">
    <property type="match status" value="1"/>
</dbReference>
<feature type="transmembrane region" description="Helical" evidence="2">
    <location>
        <begin position="133"/>
        <end position="154"/>
    </location>
</feature>
<dbReference type="GO" id="GO:0003677">
    <property type="term" value="F:DNA binding"/>
    <property type="evidence" value="ECO:0007669"/>
    <property type="project" value="InterPro"/>
</dbReference>
<keyword evidence="2" id="KW-1133">Transmembrane helix</keyword>
<dbReference type="AlphaFoldDB" id="A0A060NPB8"/>
<gene>
    <name evidence="4" type="ORF">SMCB_1404</name>
</gene>
<dbReference type="PANTHER" id="PTHR34475:SF1">
    <property type="entry name" value="CYTOSKELETON PROTEIN RODZ"/>
    <property type="match status" value="1"/>
</dbReference>
<dbReference type="Gene3D" id="1.10.260.40">
    <property type="entry name" value="lambda repressor-like DNA-binding domains"/>
    <property type="match status" value="1"/>
</dbReference>
<dbReference type="Proteomes" id="UP000066014">
    <property type="component" value="Chromosome"/>
</dbReference>
<feature type="region of interest" description="Disordered" evidence="1">
    <location>
        <begin position="161"/>
        <end position="199"/>
    </location>
</feature>
<dbReference type="RefSeq" id="WP_171820290.1">
    <property type="nucleotide sequence ID" value="NZ_AP014569.1"/>
</dbReference>
<organism evidence="4 5">
    <name type="scientific">Serpentinimonas maccroryi</name>
    <dbReference type="NCBI Taxonomy" id="1458426"/>
    <lineage>
        <taxon>Bacteria</taxon>
        <taxon>Pseudomonadati</taxon>
        <taxon>Pseudomonadota</taxon>
        <taxon>Betaproteobacteria</taxon>
        <taxon>Burkholderiales</taxon>
        <taxon>Comamonadaceae</taxon>
        <taxon>Serpentinimonas</taxon>
    </lineage>
</organism>
<dbReference type="Pfam" id="PF13464">
    <property type="entry name" value="RodZ_C"/>
    <property type="match status" value="1"/>
</dbReference>
<dbReference type="KEGG" id="cbab:SMCB_1404"/>
<dbReference type="HOGENOM" id="CLU_047530_3_0_4"/>
<evidence type="ECO:0000259" key="3">
    <source>
        <dbReference type="Pfam" id="PF13464"/>
    </source>
</evidence>
<evidence type="ECO:0000256" key="1">
    <source>
        <dbReference type="SAM" id="MobiDB-lite"/>
    </source>
</evidence>
<keyword evidence="5" id="KW-1185">Reference proteome</keyword>
<dbReference type="Pfam" id="PF13413">
    <property type="entry name" value="HTH_25"/>
    <property type="match status" value="1"/>
</dbReference>
<protein>
    <submittedName>
        <fullName evidence="4">Uncharacterized protein conserved in bacteria</fullName>
    </submittedName>
</protein>
<evidence type="ECO:0000313" key="4">
    <source>
        <dbReference type="EMBL" id="BAO83632.1"/>
    </source>
</evidence>
<dbReference type="InterPro" id="IPR050400">
    <property type="entry name" value="Bact_Cytoskel_RodZ"/>
</dbReference>
<evidence type="ECO:0000313" key="5">
    <source>
        <dbReference type="Proteomes" id="UP000066014"/>
    </source>
</evidence>
<dbReference type="EMBL" id="AP014569">
    <property type="protein sequence ID" value="BAO83632.1"/>
    <property type="molecule type" value="Genomic_DNA"/>
</dbReference>
<reference evidence="4 5" key="1">
    <citation type="journal article" date="2014" name="Nat. Commun.">
        <title>Physiological and genomic features of highly alkaliphilic hydrogen-utilizing Betaproteobacteria from a continental serpentinizing site.</title>
        <authorList>
            <person name="Suzuki S."/>
            <person name="Kuenen J.G."/>
            <person name="Schipper K."/>
            <person name="van der Velde S."/>
            <person name="Ishii S."/>
            <person name="Wu A."/>
            <person name="Sorokin D.Y."/>
            <person name="Tenney A."/>
            <person name="Meng X.Y."/>
            <person name="Morrill P.L."/>
            <person name="Kamagata Y."/>
            <person name="Muyzer G."/>
            <person name="Nealson K.H."/>
        </authorList>
    </citation>
    <scope>NUCLEOTIDE SEQUENCE [LARGE SCALE GENOMIC DNA]</scope>
    <source>
        <strain evidence="4 5">B1</strain>
    </source>
</reference>
<dbReference type="CDD" id="cd00093">
    <property type="entry name" value="HTH_XRE"/>
    <property type="match status" value="1"/>
</dbReference>
<feature type="domain" description="Cytoskeleton protein RodZ-like C-terminal" evidence="3">
    <location>
        <begin position="235"/>
        <end position="305"/>
    </location>
</feature>
<keyword evidence="2" id="KW-0812">Transmembrane</keyword>
<dbReference type="InterPro" id="IPR001387">
    <property type="entry name" value="Cro/C1-type_HTH"/>
</dbReference>
<sequence length="308" mass="31687">MSSETRPEPLDGLALAHPGVESSGAPVLTLRQARERTGLRVEALAATLKVPVRQLEALEAGRYDELPDPTFARALASSVCRVLKTDPGPILASLPALARVRLGEPENALHTPLPSATASTVLARAASAPIQRLSAPVAVALFLLVAALTLWFLLPRQAPEPAPAGAEPQLATQQAPQAAQPDVPTLTPTPAPAPAPAASPVLAPLPAPAAPAAPAAPTAASAPLLAPATQPEVLRLSADQTAWVQVIGASGRVLLQRSLQPGESVVINDDLPLQLVIGRADAVRVSVRGAPTDLNAVSRNNVARLQVR</sequence>
<name>A0A060NPB8_9BURK</name>
<feature type="compositionally biased region" description="Low complexity" evidence="1">
    <location>
        <begin position="161"/>
        <end position="186"/>
    </location>
</feature>
<dbReference type="STRING" id="1458426.SMCB_1404"/>
<proteinExistence type="predicted"/>
<accession>A0A060NPB8</accession>
<dbReference type="InterPro" id="IPR025194">
    <property type="entry name" value="RodZ-like_C"/>
</dbReference>
<evidence type="ECO:0000256" key="2">
    <source>
        <dbReference type="SAM" id="Phobius"/>
    </source>
</evidence>
<feature type="compositionally biased region" description="Pro residues" evidence="1">
    <location>
        <begin position="187"/>
        <end position="199"/>
    </location>
</feature>
<keyword evidence="2" id="KW-0472">Membrane</keyword>
<dbReference type="InterPro" id="IPR010982">
    <property type="entry name" value="Lambda_DNA-bd_dom_sf"/>
</dbReference>